<evidence type="ECO:0000256" key="2">
    <source>
        <dbReference type="SAM" id="SignalP"/>
    </source>
</evidence>
<feature type="chain" id="PRO_5032397226" evidence="2">
    <location>
        <begin position="23"/>
        <end position="322"/>
    </location>
</feature>
<accession>A0A840AIG8</accession>
<dbReference type="Pfam" id="PF03401">
    <property type="entry name" value="TctC"/>
    <property type="match status" value="1"/>
</dbReference>
<dbReference type="RefSeq" id="WP_184386634.1">
    <property type="nucleotide sequence ID" value="NZ_JACIDJ010000010.1"/>
</dbReference>
<dbReference type="PANTHER" id="PTHR42928:SF5">
    <property type="entry name" value="BLR1237 PROTEIN"/>
    <property type="match status" value="1"/>
</dbReference>
<gene>
    <name evidence="3" type="ORF">GGQ83_003879</name>
</gene>
<organism evidence="3 4">
    <name type="scientific">Roseococcus suduntuyensis</name>
    <dbReference type="NCBI Taxonomy" id="455361"/>
    <lineage>
        <taxon>Bacteria</taxon>
        <taxon>Pseudomonadati</taxon>
        <taxon>Pseudomonadota</taxon>
        <taxon>Alphaproteobacteria</taxon>
        <taxon>Acetobacterales</taxon>
        <taxon>Roseomonadaceae</taxon>
        <taxon>Roseococcus</taxon>
    </lineage>
</organism>
<evidence type="ECO:0000313" key="3">
    <source>
        <dbReference type="EMBL" id="MBB3900403.1"/>
    </source>
</evidence>
<dbReference type="InterPro" id="IPR042100">
    <property type="entry name" value="Bug_dom1"/>
</dbReference>
<comment type="caution">
    <text evidence="3">The sequence shown here is derived from an EMBL/GenBank/DDBJ whole genome shotgun (WGS) entry which is preliminary data.</text>
</comment>
<evidence type="ECO:0000313" key="4">
    <source>
        <dbReference type="Proteomes" id="UP000553193"/>
    </source>
</evidence>
<dbReference type="PIRSF" id="PIRSF017082">
    <property type="entry name" value="YflP"/>
    <property type="match status" value="1"/>
</dbReference>
<evidence type="ECO:0000256" key="1">
    <source>
        <dbReference type="ARBA" id="ARBA00006987"/>
    </source>
</evidence>
<dbReference type="EMBL" id="JACIDJ010000010">
    <property type="protein sequence ID" value="MBB3900403.1"/>
    <property type="molecule type" value="Genomic_DNA"/>
</dbReference>
<dbReference type="Gene3D" id="3.40.190.10">
    <property type="entry name" value="Periplasmic binding protein-like II"/>
    <property type="match status" value="1"/>
</dbReference>
<reference evidence="3 4" key="1">
    <citation type="submission" date="2020-08" db="EMBL/GenBank/DDBJ databases">
        <title>Genomic Encyclopedia of Type Strains, Phase IV (KMG-IV): sequencing the most valuable type-strain genomes for metagenomic binning, comparative biology and taxonomic classification.</title>
        <authorList>
            <person name="Goeker M."/>
        </authorList>
    </citation>
    <scope>NUCLEOTIDE SEQUENCE [LARGE SCALE GENOMIC DNA]</scope>
    <source>
        <strain evidence="3 4">DSM 19979</strain>
    </source>
</reference>
<feature type="signal peptide" evidence="2">
    <location>
        <begin position="1"/>
        <end position="22"/>
    </location>
</feature>
<protein>
    <submittedName>
        <fullName evidence="3">Tripartite-type tricarboxylate transporter receptor subunit TctC</fullName>
    </submittedName>
</protein>
<dbReference type="CDD" id="cd07012">
    <property type="entry name" value="PBP2_Bug_TTT"/>
    <property type="match status" value="1"/>
</dbReference>
<dbReference type="Proteomes" id="UP000553193">
    <property type="component" value="Unassembled WGS sequence"/>
</dbReference>
<keyword evidence="3" id="KW-0675">Receptor</keyword>
<comment type="similarity">
    <text evidence="1">Belongs to the UPF0065 (bug) family.</text>
</comment>
<sequence length="322" mass="33716">MIRRSILGGLAVLLAGAGLAQAQAPFDRPTRVVVGFAAGGTTDITARVVAEGAAAELGHRAVVDIRTGGSGFIAAEYVVRSRPDGATVLLCPMGPMTISPELPGMNLPIDVGRDLVPVANVARSSYVVVTGANSPYRTLEELIAAARARPGALTYASAGYGAAQHLSGERLKRMAGIDLLHVPYRGAALAAVDVIAGRADLLITNLGDVMGQIKGGQLRLLAMGDRQGWPDFPDAPRLPDIVPGLEVIGWFGICGPRGMPEEAIGRWAAAIRAGLEVPLLRQRLLDSGLAPNFEDPATFARTIARDRADWGEVIRAAGIRVE</sequence>
<dbReference type="Gene3D" id="3.40.190.150">
    <property type="entry name" value="Bordetella uptake gene, domain 1"/>
    <property type="match status" value="1"/>
</dbReference>
<dbReference type="SUPFAM" id="SSF53850">
    <property type="entry name" value="Periplasmic binding protein-like II"/>
    <property type="match status" value="1"/>
</dbReference>
<dbReference type="PANTHER" id="PTHR42928">
    <property type="entry name" value="TRICARBOXYLATE-BINDING PROTEIN"/>
    <property type="match status" value="1"/>
</dbReference>
<keyword evidence="2" id="KW-0732">Signal</keyword>
<dbReference type="InterPro" id="IPR005064">
    <property type="entry name" value="BUG"/>
</dbReference>
<proteinExistence type="inferred from homology"/>
<dbReference type="AlphaFoldDB" id="A0A840AIG8"/>
<keyword evidence="4" id="KW-1185">Reference proteome</keyword>
<name>A0A840AIG8_9PROT</name>